<evidence type="ECO:0000256" key="5">
    <source>
        <dbReference type="ARBA" id="ARBA00023211"/>
    </source>
</evidence>
<evidence type="ECO:0000256" key="1">
    <source>
        <dbReference type="ARBA" id="ARBA00001936"/>
    </source>
</evidence>
<sequence>MDLKTIITAARGDAPVDLLLTRARIVNVFSGRIIDGSIAVKDGHIAGFGDYDATETLDIGGRFVAPGFIDSHVHIESSMTCVTEFARTVVPCGTTAVVADPHEIANVLGAAGIDYMLRSAEGQPMDCLFALPSCVPATDMETAGARLRAGDLAPFFGHPRIVALAEMMNYPGVIFTDADVMAKLALARSHHRPMDGHAPGLSGRQLFAYAAAGIASDHECTRAEEALEKLELGIHIMVREGTCARNLDALFPVINEHTRRWMMWCTDDRHPHDLLAEGHVDAIIRKAVAKGLDPLTAIRMGTINPADYFGIRDAGAIAPGRKANLVVFSDLADIRAEQVFYRGRPVAQNGRLLPGVGRPAPVAVPPSMRLDPRHLDFSIPAAGRRIRVIRAIADQVVTRCEIMDVTEKDGMAVADVARDVIKMAVVDRYTGEARTGSGFVTGLGLKRGAVASSVAHDSHNIIVAGADDGDMRAAVAAVAEMGGGFAAVDDGRVLASLPLPVAGLMSDQPVETVRQQMDGMIAAAKSLGATLSDPFMTLGFLALPVIPDLKLTDRGLVDVHRFEIVPLFT</sequence>
<dbReference type="Gene3D" id="2.30.40.10">
    <property type="entry name" value="Urease, subunit C, domain 1"/>
    <property type="match status" value="1"/>
</dbReference>
<dbReference type="RefSeq" id="WP_155317298.1">
    <property type="nucleotide sequence ID" value="NZ_AP021874.1"/>
</dbReference>
<dbReference type="Proteomes" id="UP000427906">
    <property type="component" value="Chromosome"/>
</dbReference>
<keyword evidence="12" id="KW-1185">Reference proteome</keyword>
<gene>
    <name evidence="11" type="primary">ade_2</name>
    <name evidence="8" type="synonym">ade</name>
    <name evidence="11" type="ORF">DSCA_31650</name>
</gene>
<dbReference type="HAMAP" id="MF_01518">
    <property type="entry name" value="Adenine_deamin"/>
    <property type="match status" value="1"/>
</dbReference>
<name>A0A5K7YLE4_9BACT</name>
<keyword evidence="4 8" id="KW-0378">Hydrolase</keyword>
<protein>
    <recommendedName>
        <fullName evidence="7 8">Adenine deaminase</fullName>
        <shortName evidence="8">Adenase</shortName>
        <shortName evidence="8">Adenine aminase</shortName>
        <ecNumber evidence="3 8">3.5.4.2</ecNumber>
    </recommendedName>
</protein>
<dbReference type="Pfam" id="PF13382">
    <property type="entry name" value="Adenine_deam_C"/>
    <property type="match status" value="1"/>
</dbReference>
<dbReference type="InterPro" id="IPR026912">
    <property type="entry name" value="Adenine_deam_C"/>
</dbReference>
<dbReference type="InterPro" id="IPR032466">
    <property type="entry name" value="Metal_Hydrolase"/>
</dbReference>
<evidence type="ECO:0000256" key="3">
    <source>
        <dbReference type="ARBA" id="ARBA00012782"/>
    </source>
</evidence>
<dbReference type="SUPFAM" id="SSF51556">
    <property type="entry name" value="Metallo-dependent hydrolases"/>
    <property type="match status" value="1"/>
</dbReference>
<dbReference type="OrthoDB" id="9775607at2"/>
<dbReference type="InterPro" id="IPR006680">
    <property type="entry name" value="Amidohydro-rel"/>
</dbReference>
<dbReference type="GO" id="GO:0006146">
    <property type="term" value="P:adenine catabolic process"/>
    <property type="evidence" value="ECO:0007669"/>
    <property type="project" value="InterPro"/>
</dbReference>
<feature type="domain" description="Adenine deaminase C-terminal" evidence="10">
    <location>
        <begin position="395"/>
        <end position="563"/>
    </location>
</feature>
<accession>A0A5K7YLE4</accession>
<comment type="similarity">
    <text evidence="2 8">Belongs to the metallo-dependent hydrolases superfamily. Adenine deaminase family.</text>
</comment>
<dbReference type="AlphaFoldDB" id="A0A5K7YLE4"/>
<comment type="cofactor">
    <cofactor evidence="1 8">
        <name>Mn(2+)</name>
        <dbReference type="ChEBI" id="CHEBI:29035"/>
    </cofactor>
</comment>
<evidence type="ECO:0000256" key="2">
    <source>
        <dbReference type="ARBA" id="ARBA00006773"/>
    </source>
</evidence>
<evidence type="ECO:0000313" key="11">
    <source>
        <dbReference type="EMBL" id="BBO69235.1"/>
    </source>
</evidence>
<dbReference type="SUPFAM" id="SSF51338">
    <property type="entry name" value="Composite domain of metallo-dependent hydrolases"/>
    <property type="match status" value="1"/>
</dbReference>
<dbReference type="Gene3D" id="3.20.20.140">
    <property type="entry name" value="Metal-dependent hydrolases"/>
    <property type="match status" value="1"/>
</dbReference>
<dbReference type="PANTHER" id="PTHR11113:SF2">
    <property type="entry name" value="ADENINE DEAMINASE"/>
    <property type="match status" value="1"/>
</dbReference>
<proteinExistence type="inferred from homology"/>
<dbReference type="GO" id="GO:0000034">
    <property type="term" value="F:adenine deaminase activity"/>
    <property type="evidence" value="ECO:0007669"/>
    <property type="project" value="UniProtKB-UniRule"/>
</dbReference>
<dbReference type="KEGG" id="dalk:DSCA_31650"/>
<dbReference type="InterPro" id="IPR011059">
    <property type="entry name" value="Metal-dep_hydrolase_composite"/>
</dbReference>
<reference evidence="11 12" key="1">
    <citation type="submission" date="2019-11" db="EMBL/GenBank/DDBJ databases">
        <title>Comparative genomics of hydrocarbon-degrading Desulfosarcina strains.</title>
        <authorList>
            <person name="Watanabe M."/>
            <person name="Kojima H."/>
            <person name="Fukui M."/>
        </authorList>
    </citation>
    <scope>NUCLEOTIDE SEQUENCE [LARGE SCALE GENOMIC DNA]</scope>
    <source>
        <strain evidence="11 12">PL12</strain>
    </source>
</reference>
<dbReference type="NCBIfam" id="TIGR01178">
    <property type="entry name" value="ade"/>
    <property type="match status" value="1"/>
</dbReference>
<dbReference type="FunFam" id="3.20.20.140:FF:000016">
    <property type="entry name" value="Adenine deaminase"/>
    <property type="match status" value="1"/>
</dbReference>
<evidence type="ECO:0000256" key="4">
    <source>
        <dbReference type="ARBA" id="ARBA00022801"/>
    </source>
</evidence>
<dbReference type="EMBL" id="AP021874">
    <property type="protein sequence ID" value="BBO69235.1"/>
    <property type="molecule type" value="Genomic_DNA"/>
</dbReference>
<evidence type="ECO:0000259" key="9">
    <source>
        <dbReference type="Pfam" id="PF01979"/>
    </source>
</evidence>
<comment type="catalytic activity">
    <reaction evidence="6 8">
        <text>adenine + H2O + H(+) = hypoxanthine + NH4(+)</text>
        <dbReference type="Rhea" id="RHEA:23688"/>
        <dbReference type="ChEBI" id="CHEBI:15377"/>
        <dbReference type="ChEBI" id="CHEBI:15378"/>
        <dbReference type="ChEBI" id="CHEBI:16708"/>
        <dbReference type="ChEBI" id="CHEBI:17368"/>
        <dbReference type="ChEBI" id="CHEBI:28938"/>
        <dbReference type="EC" id="3.5.4.2"/>
    </reaction>
</comment>
<dbReference type="Pfam" id="PF01979">
    <property type="entry name" value="Amidohydro_1"/>
    <property type="match status" value="1"/>
</dbReference>
<dbReference type="EC" id="3.5.4.2" evidence="3 8"/>
<evidence type="ECO:0000259" key="10">
    <source>
        <dbReference type="Pfam" id="PF13382"/>
    </source>
</evidence>
<evidence type="ECO:0000256" key="8">
    <source>
        <dbReference type="HAMAP-Rule" id="MF_01518"/>
    </source>
</evidence>
<evidence type="ECO:0000256" key="7">
    <source>
        <dbReference type="ARBA" id="ARBA00069718"/>
    </source>
</evidence>
<dbReference type="CDD" id="cd01295">
    <property type="entry name" value="AdeC"/>
    <property type="match status" value="1"/>
</dbReference>
<feature type="domain" description="Amidohydrolase-related" evidence="9">
    <location>
        <begin position="63"/>
        <end position="333"/>
    </location>
</feature>
<evidence type="ECO:0000256" key="6">
    <source>
        <dbReference type="ARBA" id="ARBA00047720"/>
    </source>
</evidence>
<dbReference type="PANTHER" id="PTHR11113">
    <property type="entry name" value="N-ACETYLGLUCOSAMINE-6-PHOSPHATE DEACETYLASE"/>
    <property type="match status" value="1"/>
</dbReference>
<keyword evidence="5 8" id="KW-0464">Manganese</keyword>
<organism evidence="11 12">
    <name type="scientific">Desulfosarcina alkanivorans</name>
    <dbReference type="NCBI Taxonomy" id="571177"/>
    <lineage>
        <taxon>Bacteria</taxon>
        <taxon>Pseudomonadati</taxon>
        <taxon>Thermodesulfobacteriota</taxon>
        <taxon>Desulfobacteria</taxon>
        <taxon>Desulfobacterales</taxon>
        <taxon>Desulfosarcinaceae</taxon>
        <taxon>Desulfosarcina</taxon>
    </lineage>
</organism>
<evidence type="ECO:0000313" key="12">
    <source>
        <dbReference type="Proteomes" id="UP000427906"/>
    </source>
</evidence>
<dbReference type="InterPro" id="IPR006679">
    <property type="entry name" value="Adenine_deam"/>
</dbReference>